<feature type="domain" description="Beta-lactamase-related" evidence="2">
    <location>
        <begin position="32"/>
        <end position="371"/>
    </location>
</feature>
<dbReference type="Pfam" id="PF00144">
    <property type="entry name" value="Beta-lactamase"/>
    <property type="match status" value="1"/>
</dbReference>
<dbReference type="InterPro" id="IPR012338">
    <property type="entry name" value="Beta-lactam/transpept-like"/>
</dbReference>
<name>A0A8B8C5Q5_CRAVI</name>
<dbReference type="AlphaFoldDB" id="A0A8B8C5Q5"/>
<evidence type="ECO:0000256" key="1">
    <source>
        <dbReference type="SAM" id="SignalP"/>
    </source>
</evidence>
<dbReference type="PROSITE" id="PS51257">
    <property type="entry name" value="PROKAR_LIPOPROTEIN"/>
    <property type="match status" value="1"/>
</dbReference>
<sequence>MALWVFRWAILLSLAGFGCSFDVFNKNETDFVDNMVQKVMACKNIPGLSLTIIRGAQNYVKAYGNARLDPSLSFTTKTPIYLVSSGWAYTSALLGILMTKTKSFGWDTKLSEILGKNFDLSDKSLRSEMTLKDLLSHRTGLSEGDIYTGVPKIGRAEYVKRLRYLPKVGSFRNSWIFNNLLYAIAGHVAEVKQGGRYEDIMTNEMLKPLGMFQAVCGPEIYPNSSQTTHALPYQLKGGKLTVGNPLVYQIGDLGPAGCISASAEDLYKLLRFMISGGKTADGYPLISPEVFKEITEPQANLDNWSINRFHLDQDYPVNASGTWYGLGWYGGYYRGHKKVFHPGNWYGYSSAVGFFPGKYAGFGISINGPWPSNYRTYLAPLSYALSDLVLGEKQWLNDTTVCTFPAPWKNPITSSNITQPNRSPVTKASQYVGDYGHRIFGTMKIREVESGKLSFEMNTAGFGNLTVASLASHSFKMAFNYLLDDVAGSSCDLKFESISDGKFQKVKVNCFYSDYHYSRGVDFASPEPLNSAGQVPEYSILLYCVLGIFFFLRK</sequence>
<gene>
    <name evidence="4" type="primary">LOC111115852</name>
</gene>
<dbReference type="InterPro" id="IPR001466">
    <property type="entry name" value="Beta-lactam-related"/>
</dbReference>
<reference evidence="4" key="1">
    <citation type="submission" date="2025-08" db="UniProtKB">
        <authorList>
            <consortium name="RefSeq"/>
        </authorList>
    </citation>
    <scope>IDENTIFICATION</scope>
    <source>
        <tissue evidence="4">Whole sample</tissue>
    </source>
</reference>
<evidence type="ECO:0000259" key="2">
    <source>
        <dbReference type="Pfam" id="PF00144"/>
    </source>
</evidence>
<dbReference type="OrthoDB" id="5946976at2759"/>
<dbReference type="InterPro" id="IPR050491">
    <property type="entry name" value="AmpC-like"/>
</dbReference>
<dbReference type="SUPFAM" id="SSF56601">
    <property type="entry name" value="beta-lactamase/transpeptidase-like"/>
    <property type="match status" value="1"/>
</dbReference>
<dbReference type="KEGG" id="cvn:111115852"/>
<dbReference type="GeneID" id="111115852"/>
<dbReference type="Proteomes" id="UP000694844">
    <property type="component" value="Chromosome 9"/>
</dbReference>
<protein>
    <submittedName>
        <fullName evidence="4">Uncharacterized protein LOC111115852</fullName>
    </submittedName>
</protein>
<feature type="signal peptide" evidence="1">
    <location>
        <begin position="1"/>
        <end position="20"/>
    </location>
</feature>
<accession>A0A8B8C5Q5</accession>
<dbReference type="PANTHER" id="PTHR46825:SF15">
    <property type="entry name" value="BETA-LACTAMASE-RELATED DOMAIN-CONTAINING PROTEIN"/>
    <property type="match status" value="1"/>
</dbReference>
<dbReference type="PANTHER" id="PTHR46825">
    <property type="entry name" value="D-ALANYL-D-ALANINE-CARBOXYPEPTIDASE/ENDOPEPTIDASE AMPH"/>
    <property type="match status" value="1"/>
</dbReference>
<organism evidence="3 4">
    <name type="scientific">Crassostrea virginica</name>
    <name type="common">Eastern oyster</name>
    <dbReference type="NCBI Taxonomy" id="6565"/>
    <lineage>
        <taxon>Eukaryota</taxon>
        <taxon>Metazoa</taxon>
        <taxon>Spiralia</taxon>
        <taxon>Lophotrochozoa</taxon>
        <taxon>Mollusca</taxon>
        <taxon>Bivalvia</taxon>
        <taxon>Autobranchia</taxon>
        <taxon>Pteriomorphia</taxon>
        <taxon>Ostreida</taxon>
        <taxon>Ostreoidea</taxon>
        <taxon>Ostreidae</taxon>
        <taxon>Crassostrea</taxon>
    </lineage>
</organism>
<keyword evidence="3" id="KW-1185">Reference proteome</keyword>
<dbReference type="Gene3D" id="3.40.710.10">
    <property type="entry name" value="DD-peptidase/beta-lactamase superfamily"/>
    <property type="match status" value="1"/>
</dbReference>
<proteinExistence type="predicted"/>
<evidence type="ECO:0000313" key="4">
    <source>
        <dbReference type="RefSeq" id="XP_022310444.1"/>
    </source>
</evidence>
<dbReference type="Gene3D" id="2.40.128.600">
    <property type="match status" value="1"/>
</dbReference>
<dbReference type="RefSeq" id="XP_022310444.1">
    <property type="nucleotide sequence ID" value="XM_022454736.1"/>
</dbReference>
<feature type="chain" id="PRO_5034923882" evidence="1">
    <location>
        <begin position="21"/>
        <end position="554"/>
    </location>
</feature>
<keyword evidence="1" id="KW-0732">Signal</keyword>
<evidence type="ECO:0000313" key="3">
    <source>
        <dbReference type="Proteomes" id="UP000694844"/>
    </source>
</evidence>